<feature type="transmembrane region" description="Helical" evidence="1">
    <location>
        <begin position="208"/>
        <end position="233"/>
    </location>
</feature>
<reference evidence="2 3" key="1">
    <citation type="submission" date="2018-06" db="EMBL/GenBank/DDBJ databases">
        <title>Phytoactinopolyspora halophila sp. nov., a novel halophilic actinomycete isolated from a saline soil in China.</title>
        <authorList>
            <person name="Tang S.-K."/>
        </authorList>
    </citation>
    <scope>NUCLEOTIDE SEQUENCE [LARGE SCALE GENOMIC DNA]</scope>
    <source>
        <strain evidence="2 3">YIM 96934</strain>
    </source>
</reference>
<accession>A0A329R3R3</accession>
<evidence type="ECO:0000313" key="3">
    <source>
        <dbReference type="Proteomes" id="UP000250462"/>
    </source>
</evidence>
<name>A0A329R3R3_9ACTN</name>
<dbReference type="Proteomes" id="UP000250462">
    <property type="component" value="Unassembled WGS sequence"/>
</dbReference>
<feature type="transmembrane region" description="Helical" evidence="1">
    <location>
        <begin position="329"/>
        <end position="352"/>
    </location>
</feature>
<gene>
    <name evidence="2" type="ORF">DPM12_06565</name>
</gene>
<organism evidence="2 3">
    <name type="scientific">Phytoactinopolyspora halophila</name>
    <dbReference type="NCBI Taxonomy" id="1981511"/>
    <lineage>
        <taxon>Bacteria</taxon>
        <taxon>Bacillati</taxon>
        <taxon>Actinomycetota</taxon>
        <taxon>Actinomycetes</taxon>
        <taxon>Jiangellales</taxon>
        <taxon>Jiangellaceae</taxon>
        <taxon>Phytoactinopolyspora</taxon>
    </lineage>
</organism>
<dbReference type="PANTHER" id="PTHR43471:SF14">
    <property type="entry name" value="ABC-2 TYPE TRANSPORT SYSTEM PERMEASE PROTEIN"/>
    <property type="match status" value="1"/>
</dbReference>
<feature type="transmembrane region" description="Helical" evidence="1">
    <location>
        <begin position="240"/>
        <end position="262"/>
    </location>
</feature>
<dbReference type="AlphaFoldDB" id="A0A329R3R3"/>
<keyword evidence="3" id="KW-1185">Reference proteome</keyword>
<dbReference type="EMBL" id="QMIG01000003">
    <property type="protein sequence ID" value="RAW17638.1"/>
    <property type="molecule type" value="Genomic_DNA"/>
</dbReference>
<keyword evidence="1" id="KW-0472">Membrane</keyword>
<dbReference type="RefSeq" id="WP_112257456.1">
    <property type="nucleotide sequence ID" value="NZ_QMIG01000003.1"/>
</dbReference>
<feature type="transmembrane region" description="Helical" evidence="1">
    <location>
        <begin position="170"/>
        <end position="196"/>
    </location>
</feature>
<comment type="caution">
    <text evidence="2">The sequence shown here is derived from an EMBL/GenBank/DDBJ whole genome shotgun (WGS) entry which is preliminary data.</text>
</comment>
<keyword evidence="1" id="KW-0812">Transmembrane</keyword>
<dbReference type="GO" id="GO:0140359">
    <property type="term" value="F:ABC-type transporter activity"/>
    <property type="evidence" value="ECO:0007669"/>
    <property type="project" value="InterPro"/>
</dbReference>
<evidence type="ECO:0000313" key="2">
    <source>
        <dbReference type="EMBL" id="RAW17638.1"/>
    </source>
</evidence>
<keyword evidence="1" id="KW-1133">Transmembrane helix</keyword>
<dbReference type="PANTHER" id="PTHR43471">
    <property type="entry name" value="ABC TRANSPORTER PERMEASE"/>
    <property type="match status" value="1"/>
</dbReference>
<feature type="transmembrane region" description="Helical" evidence="1">
    <location>
        <begin position="120"/>
        <end position="140"/>
    </location>
</feature>
<dbReference type="OrthoDB" id="9795677at2"/>
<sequence>MTPSDSTWTSAVGGRVVTWLRTANELGRRLARPLRGPAARIRERMLSRRATRRSGWRVVAEKEFADHITSIRFLVLLVVIGLACLAAVVSAASFLRESATEASDATSVFLLLFTQSPEQIPSFVALIGFLGPLLGIAFGFDAVNQERSDRTLPRLVSQPIHRDDIVNGKFVAGLAVIGLTLVALVALTAGVGIVRMGITPSAGDVARLLLYLVVALVYMGLWLAFALLCSVLLRRPATAALVAIAAWLVFTLFGTFLASLAADAFSGEGQIAQARTEYSLSLVSPSTLYENSSAALLNPEVRSVGLLLPQDLERAVPGPLSLDQSLLVVWPQVTALVAASVVMFTLGYVAFLRQEVRA</sequence>
<dbReference type="Pfam" id="PF12679">
    <property type="entry name" value="ABC2_membrane_2"/>
    <property type="match status" value="1"/>
</dbReference>
<evidence type="ECO:0000256" key="1">
    <source>
        <dbReference type="SAM" id="Phobius"/>
    </source>
</evidence>
<dbReference type="GO" id="GO:0005886">
    <property type="term" value="C:plasma membrane"/>
    <property type="evidence" value="ECO:0007669"/>
    <property type="project" value="UniProtKB-SubCell"/>
</dbReference>
<protein>
    <submittedName>
        <fullName evidence="2">ABC transporter permease</fullName>
    </submittedName>
</protein>
<proteinExistence type="predicted"/>
<feature type="transmembrane region" description="Helical" evidence="1">
    <location>
        <begin position="73"/>
        <end position="95"/>
    </location>
</feature>